<dbReference type="GeneID" id="3260442"/>
<dbReference type="KEGG" id="vg:3260442"/>
<dbReference type="EMBL" id="AJ630128">
    <property type="protein sequence ID" value="CAF34093.1"/>
    <property type="molecule type" value="Genomic_DNA"/>
</dbReference>
<protein>
    <submittedName>
        <fullName evidence="1">Hypothetical-Protein belonging to T4-LIKE GC: 774</fullName>
    </submittedName>
</protein>
<organism evidence="1 2">
    <name type="scientific">Synechococcus phage S-PM2</name>
    <dbReference type="NCBI Taxonomy" id="238854"/>
    <lineage>
        <taxon>Viruses</taxon>
        <taxon>Duplodnaviria</taxon>
        <taxon>Heunggongvirae</taxon>
        <taxon>Uroviricota</taxon>
        <taxon>Caudoviricetes</taxon>
        <taxon>Pantevenvirales</taxon>
        <taxon>Kyanoviridae</taxon>
        <taxon>Nodensvirus</taxon>
        <taxon>Nodensvirus spm2</taxon>
    </lineage>
</organism>
<evidence type="ECO:0000313" key="2">
    <source>
        <dbReference type="Proteomes" id="UP000000994"/>
    </source>
</evidence>
<evidence type="ECO:0000313" key="1">
    <source>
        <dbReference type="EMBL" id="CAF34093.1"/>
    </source>
</evidence>
<proteinExistence type="predicted"/>
<dbReference type="RefSeq" id="YP_195063.1">
    <property type="nucleotide sequence ID" value="NC_006820.1"/>
</dbReference>
<accession>Q5GQS5</accession>
<keyword evidence="2" id="KW-1185">Reference proteome</keyword>
<gene>
    <name evidence="1" type="ORF">S-PM2p029</name>
</gene>
<reference evidence="1 2" key="2">
    <citation type="journal article" date="2005" name="J. Bacteriol.">
        <title>The genome of S-PM2, a 'photosynthetic' T4-type bacteriophage that infects marine Synechococcus strains.</title>
        <authorList>
            <person name="Mann N.H."/>
            <person name="Clokie M.R."/>
            <person name="Millard A."/>
            <person name="Cook A."/>
            <person name="Wilson W.H."/>
            <person name="Wheatley P.J."/>
            <person name="Letarov A."/>
            <person name="Krisch H.M."/>
        </authorList>
    </citation>
    <scope>NUCLEOTIDE SEQUENCE</scope>
</reference>
<sequence>MTLFEKTIPKMSYDIQYPKEWAKEHFSYGEHSDTLTYISEDSGETICSRSLIMLLHQMNERIYELESEIRQLKGE</sequence>
<dbReference type="Proteomes" id="UP000000994">
    <property type="component" value="Segment"/>
</dbReference>
<name>Q5GQS5_BPSYP</name>
<organismHost>
    <name type="scientific">Synechococcus</name>
    <dbReference type="NCBI Taxonomy" id="1129"/>
</organismHost>
<reference evidence="1 2" key="1">
    <citation type="journal article" date="2004" name="Proc. Natl. Acad. Sci. U.S.A.">
        <title>Genetic organization of the psbAD region in phages infecting marine Synechococcus strains.</title>
        <authorList>
            <person name="Millard A."/>
            <person name="Clokie M.R."/>
            <person name="Shub D.A."/>
            <person name="Mann N.H."/>
        </authorList>
    </citation>
    <scope>NUCLEOTIDE SEQUENCE [LARGE SCALE GENOMIC DNA]</scope>
</reference>